<evidence type="ECO:0000256" key="1">
    <source>
        <dbReference type="ARBA" id="ARBA00006846"/>
    </source>
</evidence>
<comment type="caution">
    <text evidence="6">The sequence shown here is derived from an EMBL/GenBank/DDBJ whole genome shotgun (WGS) entry which is preliminary data.</text>
</comment>
<dbReference type="Proteomes" id="UP001201812">
    <property type="component" value="Unassembled WGS sequence"/>
</dbReference>
<evidence type="ECO:0000256" key="3">
    <source>
        <dbReference type="ARBA" id="ARBA00022843"/>
    </source>
</evidence>
<evidence type="ECO:0000256" key="4">
    <source>
        <dbReference type="ARBA" id="ARBA00023125"/>
    </source>
</evidence>
<dbReference type="InterPro" id="IPR000558">
    <property type="entry name" value="Histone_H2B"/>
</dbReference>
<evidence type="ECO:0000313" key="6">
    <source>
        <dbReference type="EMBL" id="KAI1701339.1"/>
    </source>
</evidence>
<name>A0AAD4QU74_9BILA</name>
<dbReference type="PROSITE" id="PS00357">
    <property type="entry name" value="HISTONE_H2B"/>
    <property type="match status" value="1"/>
</dbReference>
<dbReference type="GO" id="GO:0046982">
    <property type="term" value="F:protein heterodimerization activity"/>
    <property type="evidence" value="ECO:0007669"/>
    <property type="project" value="InterPro"/>
</dbReference>
<dbReference type="PRINTS" id="PR00621">
    <property type="entry name" value="HISTONEH2B"/>
</dbReference>
<reference evidence="6" key="1">
    <citation type="submission" date="2022-01" db="EMBL/GenBank/DDBJ databases">
        <title>Genome Sequence Resource for Two Populations of Ditylenchus destructor, the Migratory Endoparasitic Phytonematode.</title>
        <authorList>
            <person name="Zhang H."/>
            <person name="Lin R."/>
            <person name="Xie B."/>
        </authorList>
    </citation>
    <scope>NUCLEOTIDE SEQUENCE</scope>
    <source>
        <strain evidence="6">BazhouSP</strain>
    </source>
</reference>
<dbReference type="InterPro" id="IPR055333">
    <property type="entry name" value="HISTONE_H2B_site"/>
</dbReference>
<comment type="similarity">
    <text evidence="1">Belongs to the histone H2B family.</text>
</comment>
<dbReference type="InterPro" id="IPR009072">
    <property type="entry name" value="Histone-fold"/>
</dbReference>
<dbReference type="AlphaFoldDB" id="A0AAD4QU74"/>
<keyword evidence="2" id="KW-1017">Isopeptide bond</keyword>
<dbReference type="PANTHER" id="PTHR23428">
    <property type="entry name" value="HISTONE H2B"/>
    <property type="match status" value="1"/>
</dbReference>
<dbReference type="GO" id="GO:0030527">
    <property type="term" value="F:structural constituent of chromatin"/>
    <property type="evidence" value="ECO:0007669"/>
    <property type="project" value="InterPro"/>
</dbReference>
<keyword evidence="7" id="KW-1185">Reference proteome</keyword>
<evidence type="ECO:0000313" key="7">
    <source>
        <dbReference type="Proteomes" id="UP001201812"/>
    </source>
</evidence>
<dbReference type="EMBL" id="JAKKPZ010000121">
    <property type="protein sequence ID" value="KAI1701339.1"/>
    <property type="molecule type" value="Genomic_DNA"/>
</dbReference>
<proteinExistence type="inferred from homology"/>
<dbReference type="Gene3D" id="1.10.20.10">
    <property type="entry name" value="Histone, subunit A"/>
    <property type="match status" value="1"/>
</dbReference>
<evidence type="ECO:0000256" key="5">
    <source>
        <dbReference type="ARBA" id="ARBA00023269"/>
    </source>
</evidence>
<keyword evidence="5" id="KW-0544">Nucleosome core</keyword>
<keyword evidence="5" id="KW-0158">Chromosome</keyword>
<sequence length="104" mass="11577">MQHSVIIYSQAPKGPKGVLRCVHLSHSEAGASGHWHLVESDVDYELVRQRRFRAHRGGGFSNRPVQNPNLREIQTLVRLILPGELAKHAVTEGAKALTKYTSSQ</sequence>
<protein>
    <submittedName>
        <fullName evidence="6">Histone H2B</fullName>
    </submittedName>
</protein>
<dbReference type="SUPFAM" id="SSF47113">
    <property type="entry name" value="Histone-fold"/>
    <property type="match status" value="1"/>
</dbReference>
<dbReference type="GO" id="GO:0003677">
    <property type="term" value="F:DNA binding"/>
    <property type="evidence" value="ECO:0007669"/>
    <property type="project" value="UniProtKB-KW"/>
</dbReference>
<dbReference type="GO" id="GO:0000786">
    <property type="term" value="C:nucleosome"/>
    <property type="evidence" value="ECO:0007669"/>
    <property type="project" value="UniProtKB-KW"/>
</dbReference>
<keyword evidence="4" id="KW-0238">DNA-binding</keyword>
<keyword evidence="3" id="KW-0832">Ubl conjugation</keyword>
<organism evidence="6 7">
    <name type="scientific">Ditylenchus destructor</name>
    <dbReference type="NCBI Taxonomy" id="166010"/>
    <lineage>
        <taxon>Eukaryota</taxon>
        <taxon>Metazoa</taxon>
        <taxon>Ecdysozoa</taxon>
        <taxon>Nematoda</taxon>
        <taxon>Chromadorea</taxon>
        <taxon>Rhabditida</taxon>
        <taxon>Tylenchina</taxon>
        <taxon>Tylenchomorpha</taxon>
        <taxon>Sphaerularioidea</taxon>
        <taxon>Anguinidae</taxon>
        <taxon>Anguininae</taxon>
        <taxon>Ditylenchus</taxon>
    </lineage>
</organism>
<evidence type="ECO:0000256" key="2">
    <source>
        <dbReference type="ARBA" id="ARBA00022499"/>
    </source>
</evidence>
<accession>A0AAD4QU74</accession>
<gene>
    <name evidence="6" type="ORF">DdX_16171</name>
</gene>